<feature type="chain" id="PRO_5012308554" evidence="9">
    <location>
        <begin position="19"/>
        <end position="446"/>
    </location>
</feature>
<evidence type="ECO:0000313" key="11">
    <source>
        <dbReference type="Proteomes" id="UP000198384"/>
    </source>
</evidence>
<feature type="coiled-coil region" evidence="8">
    <location>
        <begin position="163"/>
        <end position="214"/>
    </location>
</feature>
<evidence type="ECO:0000256" key="4">
    <source>
        <dbReference type="ARBA" id="ARBA00022452"/>
    </source>
</evidence>
<dbReference type="InterPro" id="IPR003423">
    <property type="entry name" value="OMP_efflux"/>
</dbReference>
<sequence length="446" mass="50089">MKKYLILLLGIATIQLNAQESLSLSLDDAIAYALENSYASINATRDLELSKQKNKETVAFGLPQINANFDYQHWIKQQVSLIPAEFGGGNSGDFIEIVFGTKNSLSASATLSQVIFDGSYIVGLKYLDTYMQISRDSKEKTELAIREAVINAYGNVLFTEEGISILKKNVETLEKNLTETNQIYLNGFAEEESVEQLKLTLASLKTTLNKSQKLKNINYKMFNITIGADINTNTTLTDNLDELTKENIQFSLLSNDFNIEDHIDFRIAENQVEGKEAVVKLEKSKALPTLNSFVNFGYQGYSDTFSFHESQQEWFDSSLLGVNLSVPIFSGLARSARTQQAKVEYDKAKTSFEETSQKILLELETAKVTYQYSVEEFETSKQNLALAERIEKKQEIKFFEGISTSFDLTNAQNQLYTMQQNYLQAMLNVIAAKAGLDKALNTPISN</sequence>
<dbReference type="PANTHER" id="PTHR30026">
    <property type="entry name" value="OUTER MEMBRANE PROTEIN TOLC"/>
    <property type="match status" value="1"/>
</dbReference>
<evidence type="ECO:0000313" key="10">
    <source>
        <dbReference type="EMBL" id="SNR55337.1"/>
    </source>
</evidence>
<evidence type="ECO:0000256" key="1">
    <source>
        <dbReference type="ARBA" id="ARBA00004442"/>
    </source>
</evidence>
<accession>A0A238X8Q6</accession>
<evidence type="ECO:0000256" key="3">
    <source>
        <dbReference type="ARBA" id="ARBA00022448"/>
    </source>
</evidence>
<dbReference type="AlphaFoldDB" id="A0A238X8Q6"/>
<evidence type="ECO:0000256" key="2">
    <source>
        <dbReference type="ARBA" id="ARBA00007613"/>
    </source>
</evidence>
<dbReference type="GO" id="GO:0015288">
    <property type="term" value="F:porin activity"/>
    <property type="evidence" value="ECO:0007669"/>
    <property type="project" value="TreeGrafter"/>
</dbReference>
<feature type="signal peptide" evidence="9">
    <location>
        <begin position="1"/>
        <end position="18"/>
    </location>
</feature>
<keyword evidence="3" id="KW-0813">Transport</keyword>
<organism evidence="10 11">
    <name type="scientific">Lutibacter agarilyticus</name>
    <dbReference type="NCBI Taxonomy" id="1109740"/>
    <lineage>
        <taxon>Bacteria</taxon>
        <taxon>Pseudomonadati</taxon>
        <taxon>Bacteroidota</taxon>
        <taxon>Flavobacteriia</taxon>
        <taxon>Flavobacteriales</taxon>
        <taxon>Flavobacteriaceae</taxon>
        <taxon>Lutibacter</taxon>
    </lineage>
</organism>
<keyword evidence="11" id="KW-1185">Reference proteome</keyword>
<keyword evidence="6" id="KW-0472">Membrane</keyword>
<keyword evidence="4" id="KW-1134">Transmembrane beta strand</keyword>
<comment type="subcellular location">
    <subcellularLocation>
        <location evidence="1">Cell outer membrane</location>
    </subcellularLocation>
</comment>
<dbReference type="GO" id="GO:0015562">
    <property type="term" value="F:efflux transmembrane transporter activity"/>
    <property type="evidence" value="ECO:0007669"/>
    <property type="project" value="InterPro"/>
</dbReference>
<gene>
    <name evidence="10" type="ORF">SAMN06265371_10597</name>
</gene>
<dbReference type="Pfam" id="PF02321">
    <property type="entry name" value="OEP"/>
    <property type="match status" value="1"/>
</dbReference>
<dbReference type="InterPro" id="IPR051906">
    <property type="entry name" value="TolC-like"/>
</dbReference>
<dbReference type="Gene3D" id="1.20.1600.10">
    <property type="entry name" value="Outer membrane efflux proteins (OEP)"/>
    <property type="match status" value="1"/>
</dbReference>
<dbReference type="Proteomes" id="UP000198384">
    <property type="component" value="Unassembled WGS sequence"/>
</dbReference>
<keyword evidence="7" id="KW-0998">Cell outer membrane</keyword>
<dbReference type="GO" id="GO:0009279">
    <property type="term" value="C:cell outer membrane"/>
    <property type="evidence" value="ECO:0007669"/>
    <property type="project" value="UniProtKB-SubCell"/>
</dbReference>
<dbReference type="SUPFAM" id="SSF56954">
    <property type="entry name" value="Outer membrane efflux proteins (OEP)"/>
    <property type="match status" value="1"/>
</dbReference>
<keyword evidence="8" id="KW-0175">Coiled coil</keyword>
<evidence type="ECO:0000256" key="5">
    <source>
        <dbReference type="ARBA" id="ARBA00022692"/>
    </source>
</evidence>
<dbReference type="PANTHER" id="PTHR30026:SF20">
    <property type="entry name" value="OUTER MEMBRANE PROTEIN TOLC"/>
    <property type="match status" value="1"/>
</dbReference>
<dbReference type="EMBL" id="FZNT01000005">
    <property type="protein sequence ID" value="SNR55337.1"/>
    <property type="molecule type" value="Genomic_DNA"/>
</dbReference>
<evidence type="ECO:0000256" key="6">
    <source>
        <dbReference type="ARBA" id="ARBA00023136"/>
    </source>
</evidence>
<keyword evidence="5" id="KW-0812">Transmembrane</keyword>
<proteinExistence type="inferred from homology"/>
<evidence type="ECO:0000256" key="9">
    <source>
        <dbReference type="SAM" id="SignalP"/>
    </source>
</evidence>
<comment type="similarity">
    <text evidence="2">Belongs to the outer membrane factor (OMF) (TC 1.B.17) family.</text>
</comment>
<keyword evidence="9" id="KW-0732">Signal</keyword>
<evidence type="ECO:0000256" key="7">
    <source>
        <dbReference type="ARBA" id="ARBA00023237"/>
    </source>
</evidence>
<name>A0A238X8Q6_9FLAO</name>
<dbReference type="OrthoDB" id="367883at2"/>
<evidence type="ECO:0000256" key="8">
    <source>
        <dbReference type="SAM" id="Coils"/>
    </source>
</evidence>
<protein>
    <submittedName>
        <fullName evidence="10">Outer membrane protein TolC</fullName>
    </submittedName>
</protein>
<dbReference type="RefSeq" id="WP_089381602.1">
    <property type="nucleotide sequence ID" value="NZ_FZNT01000005.1"/>
</dbReference>
<reference evidence="10 11" key="1">
    <citation type="submission" date="2017-06" db="EMBL/GenBank/DDBJ databases">
        <authorList>
            <person name="Kim H.J."/>
            <person name="Triplett B.A."/>
        </authorList>
    </citation>
    <scope>NUCLEOTIDE SEQUENCE [LARGE SCALE GENOMIC DNA]</scope>
    <source>
        <strain evidence="10 11">DSM 29150</strain>
    </source>
</reference>
<dbReference type="GO" id="GO:1990281">
    <property type="term" value="C:efflux pump complex"/>
    <property type="evidence" value="ECO:0007669"/>
    <property type="project" value="TreeGrafter"/>
</dbReference>